<dbReference type="Gene3D" id="3.40.50.150">
    <property type="entry name" value="Vaccinia Virus protein VP39"/>
    <property type="match status" value="1"/>
</dbReference>
<sequence length="385" mass="42512">MNASDEAGSLQRVLEEILLRDWHRPILQLLADGPKRYVEIKAELLRRYDSPPGEGQINSTLRQLRDLGVAAKQDGVRGQWSATTLGEEAVSELDYLDHLMASDPAPRTAEYLSPEDYAAGAARFNPSVPHPARRYNYWLGGKDNFAADRTSADEFERLFPGMRAGVRANRDLLGRGVSFLAADLGIRQFLDIGTGLPTADNTHEIAQRTSADARVVYVDNDPIVLSHARALLRGSPEGETQYIEADLRDPGSIVHSTVVRDTLDFSQPIALLLVGVLHFIRGQGAAKPIVRRLVDALPPGSGLFVTHVTNDFQPPEVVAQHEHMQRQGRSDFWMRSKDEVTDLFAGLEIVPPGIVPVTEWRPTPDTPSLDLRVVNAWAGIGLKRT</sequence>
<evidence type="ECO:0000313" key="1">
    <source>
        <dbReference type="EMBL" id="MFF5291889.1"/>
    </source>
</evidence>
<reference evidence="1 2" key="1">
    <citation type="submission" date="2024-10" db="EMBL/GenBank/DDBJ databases">
        <title>The Natural Products Discovery Center: Release of the First 8490 Sequenced Strains for Exploring Actinobacteria Biosynthetic Diversity.</title>
        <authorList>
            <person name="Kalkreuter E."/>
            <person name="Kautsar S.A."/>
            <person name="Yang D."/>
            <person name="Bader C.D."/>
            <person name="Teijaro C.N."/>
            <person name="Fluegel L."/>
            <person name="Davis C.M."/>
            <person name="Simpson J.R."/>
            <person name="Lauterbach L."/>
            <person name="Steele A.D."/>
            <person name="Gui C."/>
            <person name="Meng S."/>
            <person name="Li G."/>
            <person name="Viehrig K."/>
            <person name="Ye F."/>
            <person name="Su P."/>
            <person name="Kiefer A.F."/>
            <person name="Nichols A."/>
            <person name="Cepeda A.J."/>
            <person name="Yan W."/>
            <person name="Fan B."/>
            <person name="Jiang Y."/>
            <person name="Adhikari A."/>
            <person name="Zheng C.-J."/>
            <person name="Schuster L."/>
            <person name="Cowan T.M."/>
            <person name="Smanski M.J."/>
            <person name="Chevrette M.G."/>
            <person name="De Carvalho L.P.S."/>
            <person name="Shen B."/>
        </authorList>
    </citation>
    <scope>NUCLEOTIDE SEQUENCE [LARGE SCALE GENOMIC DNA]</scope>
    <source>
        <strain evidence="1 2">NPDC000087</strain>
    </source>
</reference>
<dbReference type="SUPFAM" id="SSF53335">
    <property type="entry name" value="S-adenosyl-L-methionine-dependent methyltransferases"/>
    <property type="match status" value="1"/>
</dbReference>
<dbReference type="InterPro" id="IPR006764">
    <property type="entry name" value="SAM_dep_MeTrfase_SAV2177_type"/>
</dbReference>
<dbReference type="GO" id="GO:0008168">
    <property type="term" value="F:methyltransferase activity"/>
    <property type="evidence" value="ECO:0007669"/>
    <property type="project" value="UniProtKB-KW"/>
</dbReference>
<dbReference type="SUPFAM" id="SSF46785">
    <property type="entry name" value="Winged helix' DNA-binding domain"/>
    <property type="match status" value="1"/>
</dbReference>
<dbReference type="EC" id="2.1.1.-" evidence="1"/>
<name>A0ABW6WF19_9ACTN</name>
<gene>
    <name evidence="1" type="ORF">ACFY35_20805</name>
</gene>
<dbReference type="Pfam" id="PF04672">
    <property type="entry name" value="Methyltransf_19"/>
    <property type="match status" value="1"/>
</dbReference>
<organism evidence="1 2">
    <name type="scientific">Paractinoplanes globisporus</name>
    <dbReference type="NCBI Taxonomy" id="113565"/>
    <lineage>
        <taxon>Bacteria</taxon>
        <taxon>Bacillati</taxon>
        <taxon>Actinomycetota</taxon>
        <taxon>Actinomycetes</taxon>
        <taxon>Micromonosporales</taxon>
        <taxon>Micromonosporaceae</taxon>
        <taxon>Paractinoplanes</taxon>
    </lineage>
</organism>
<dbReference type="RefSeq" id="WP_020511752.1">
    <property type="nucleotide sequence ID" value="NZ_JBIAZU010000003.1"/>
</dbReference>
<proteinExistence type="predicted"/>
<dbReference type="GO" id="GO:0032259">
    <property type="term" value="P:methylation"/>
    <property type="evidence" value="ECO:0007669"/>
    <property type="project" value="UniProtKB-KW"/>
</dbReference>
<dbReference type="InterPro" id="IPR036390">
    <property type="entry name" value="WH_DNA-bd_sf"/>
</dbReference>
<protein>
    <submittedName>
        <fullName evidence="1">SAM-dependent methyltransferase</fullName>
        <ecNumber evidence="1">2.1.1.-</ecNumber>
    </submittedName>
</protein>
<dbReference type="CDD" id="cd02440">
    <property type="entry name" value="AdoMet_MTases"/>
    <property type="match status" value="1"/>
</dbReference>
<dbReference type="InterPro" id="IPR029063">
    <property type="entry name" value="SAM-dependent_MTases_sf"/>
</dbReference>
<comment type="caution">
    <text evidence="1">The sequence shown here is derived from an EMBL/GenBank/DDBJ whole genome shotgun (WGS) entry which is preliminary data.</text>
</comment>
<dbReference type="EMBL" id="JBIAZU010000003">
    <property type="protein sequence ID" value="MFF5291889.1"/>
    <property type="molecule type" value="Genomic_DNA"/>
</dbReference>
<keyword evidence="2" id="KW-1185">Reference proteome</keyword>
<evidence type="ECO:0000313" key="2">
    <source>
        <dbReference type="Proteomes" id="UP001602245"/>
    </source>
</evidence>
<accession>A0ABW6WF19</accession>
<keyword evidence="1" id="KW-0489">Methyltransferase</keyword>
<keyword evidence="1" id="KW-0808">Transferase</keyword>
<dbReference type="Proteomes" id="UP001602245">
    <property type="component" value="Unassembled WGS sequence"/>
</dbReference>